<organism evidence="3 4">
    <name type="scientific">Drosophila kikkawai</name>
    <name type="common">Fruit fly</name>
    <dbReference type="NCBI Taxonomy" id="30033"/>
    <lineage>
        <taxon>Eukaryota</taxon>
        <taxon>Metazoa</taxon>
        <taxon>Ecdysozoa</taxon>
        <taxon>Arthropoda</taxon>
        <taxon>Hexapoda</taxon>
        <taxon>Insecta</taxon>
        <taxon>Pterygota</taxon>
        <taxon>Neoptera</taxon>
        <taxon>Endopterygota</taxon>
        <taxon>Diptera</taxon>
        <taxon>Brachycera</taxon>
        <taxon>Muscomorpha</taxon>
        <taxon>Ephydroidea</taxon>
        <taxon>Drosophilidae</taxon>
        <taxon>Drosophila</taxon>
        <taxon>Sophophora</taxon>
    </lineage>
</organism>
<dbReference type="Pfam" id="PF13837">
    <property type="entry name" value="Myb_DNA-bind_4"/>
    <property type="match status" value="1"/>
</dbReference>
<gene>
    <name evidence="4" type="primary">vers</name>
</gene>
<feature type="domain" description="Myb/SANT-like DNA-binding" evidence="2">
    <location>
        <begin position="170"/>
        <end position="255"/>
    </location>
</feature>
<feature type="region of interest" description="Disordered" evidence="1">
    <location>
        <begin position="1"/>
        <end position="59"/>
    </location>
</feature>
<dbReference type="GO" id="GO:0045893">
    <property type="term" value="P:positive regulation of DNA-templated transcription"/>
    <property type="evidence" value="ECO:0007669"/>
    <property type="project" value="TreeGrafter"/>
</dbReference>
<feature type="compositionally biased region" description="Polar residues" evidence="1">
    <location>
        <begin position="23"/>
        <end position="38"/>
    </location>
</feature>
<dbReference type="Proteomes" id="UP001652661">
    <property type="component" value="Chromosome 3L"/>
</dbReference>
<dbReference type="PANTHER" id="PTHR22666:SF3">
    <property type="entry name" value="MYB_SANT-LIKE DNA-BINDING DOMAIN-CONTAINING PROTEIN 1"/>
    <property type="match status" value="1"/>
</dbReference>
<proteinExistence type="predicted"/>
<feature type="region of interest" description="Disordered" evidence="1">
    <location>
        <begin position="297"/>
        <end position="393"/>
    </location>
</feature>
<dbReference type="RefSeq" id="XP_017021124.1">
    <property type="nucleotide sequence ID" value="XM_017165635.2"/>
</dbReference>
<feature type="compositionally biased region" description="Basic residues" evidence="1">
    <location>
        <begin position="382"/>
        <end position="391"/>
    </location>
</feature>
<dbReference type="PANTHER" id="PTHR22666">
    <property type="entry name" value="MYB_SANT-LIKE DNA-BINDING DOMAIN-CONTAINING PROTEIN 1"/>
    <property type="match status" value="1"/>
</dbReference>
<accession>A0A6P4IBH2</accession>
<dbReference type="OrthoDB" id="691673at2759"/>
<sequence length="434" mass="49813">MRSRSNGGPASAPATTRSARSSLNTAGTPRNATRSSGQIKAIADSRHSSQKRPLPPKSEYEKFYENVFLGNDEPTAETPSAGTKRPLHALLNDEDSQAELGRPSKIPAGRKTSEALISPKKQIIAVKDEVIRQINGPSSPVKTPVTVATAKSIHQKRYDRFDQLYNKTERHIWKDDAIQMLLQLWAQHIRGLRGTMKNTVIYKEMEKQMSRFGPSHFEIKTKMDNMSRKFRLEAEKFRETGVPSTWAYFHRLQSLLIGTKGVDVFEDMMFDTGSTHFYDQDESEADDMESLRGEYLAEDSSANDRHFEEEREEEDADNKHNIDFLANEKFQESLRSPSPAGPEADEYGEDEEVEEEEVEADEQFNEREETPEAESTVEDHAKRKKETKRRTDRMLEIEEEKLVIEREKLKVMKEALQELSAFHKDLMKLIKTRK</sequence>
<evidence type="ECO:0000256" key="1">
    <source>
        <dbReference type="SAM" id="MobiDB-lite"/>
    </source>
</evidence>
<evidence type="ECO:0000313" key="4">
    <source>
        <dbReference type="RefSeq" id="XP_017021124.1"/>
    </source>
</evidence>
<evidence type="ECO:0000259" key="2">
    <source>
        <dbReference type="Pfam" id="PF13837"/>
    </source>
</evidence>
<feature type="compositionally biased region" description="Acidic residues" evidence="1">
    <location>
        <begin position="343"/>
        <end position="363"/>
    </location>
</feature>
<dbReference type="AlphaFoldDB" id="A0A6P4IBH2"/>
<protein>
    <submittedName>
        <fullName evidence="4">Uncharacterized protein vers</fullName>
    </submittedName>
</protein>
<keyword evidence="3" id="KW-1185">Reference proteome</keyword>
<name>A0A6P4IBH2_DROKI</name>
<reference evidence="4" key="1">
    <citation type="submission" date="2025-08" db="UniProtKB">
        <authorList>
            <consortium name="RefSeq"/>
        </authorList>
    </citation>
    <scope>IDENTIFICATION</scope>
    <source>
        <strain evidence="4">14028-0561.14</strain>
        <tissue evidence="4">Whole fly</tissue>
    </source>
</reference>
<feature type="compositionally biased region" description="Low complexity" evidence="1">
    <location>
        <begin position="9"/>
        <end position="22"/>
    </location>
</feature>
<dbReference type="InterPro" id="IPR026095">
    <property type="entry name" value="Myb/SANT-like_DNA-bd_dom_prot"/>
</dbReference>
<evidence type="ECO:0000313" key="3">
    <source>
        <dbReference type="Proteomes" id="UP001652661"/>
    </source>
</evidence>
<dbReference type="InterPro" id="IPR044822">
    <property type="entry name" value="Myb_DNA-bind_4"/>
</dbReference>
<dbReference type="GO" id="GO:0016604">
    <property type="term" value="C:nuclear body"/>
    <property type="evidence" value="ECO:0007669"/>
    <property type="project" value="TreeGrafter"/>
</dbReference>